<dbReference type="EMBL" id="AP006159">
    <property type="protein sequence ID" value="BAC84707.1"/>
    <property type="molecule type" value="Genomic_DNA"/>
</dbReference>
<evidence type="ECO:0000313" key="1">
    <source>
        <dbReference type="EMBL" id="BAC84707.1"/>
    </source>
</evidence>
<organism evidence="1 2">
    <name type="scientific">Oryza sativa subsp. japonica</name>
    <name type="common">Rice</name>
    <dbReference type="NCBI Taxonomy" id="39947"/>
    <lineage>
        <taxon>Eukaryota</taxon>
        <taxon>Viridiplantae</taxon>
        <taxon>Streptophyta</taxon>
        <taxon>Embryophyta</taxon>
        <taxon>Tracheophyta</taxon>
        <taxon>Spermatophyta</taxon>
        <taxon>Magnoliopsida</taxon>
        <taxon>Liliopsida</taxon>
        <taxon>Poales</taxon>
        <taxon>Poaceae</taxon>
        <taxon>BOP clade</taxon>
        <taxon>Oryzoideae</taxon>
        <taxon>Oryzeae</taxon>
        <taxon>Oryzinae</taxon>
        <taxon>Oryza</taxon>
        <taxon>Oryza sativa</taxon>
    </lineage>
</organism>
<dbReference type="AlphaFoldDB" id="Q6YT85"/>
<protein>
    <submittedName>
        <fullName evidence="1">Uncharacterized protein</fullName>
    </submittedName>
</protein>
<dbReference type="InterPro" id="IPR038765">
    <property type="entry name" value="Papain-like_cys_pep_sf"/>
</dbReference>
<accession>Q6YT85</accession>
<gene>
    <name evidence="1" type="primary">B1157F01.38</name>
</gene>
<sequence length="181" mass="20965">MKASTINGISSFIVAVGENIFWSGPCLLQVHFSDIHSLFRRKRLDANLIAIWCLMNYVEIEAVRKPVGYLNPCRISQSNHTYRLDEKKLPEHIKAMTPEEKTAYIGQRHQEKLLDVATYVAIALESAQDKECVHALYAFDDHWIVFLLYPKYNEVIVLDSLDKDGKTYQEFLRIIDLFQNS</sequence>
<proteinExistence type="predicted"/>
<dbReference type="PANTHER" id="PTHR33018:SF34">
    <property type="entry name" value="OS02G0472350 PROTEIN"/>
    <property type="match status" value="1"/>
</dbReference>
<evidence type="ECO:0000313" key="2">
    <source>
        <dbReference type="Proteomes" id="UP000000763"/>
    </source>
</evidence>
<reference evidence="2" key="1">
    <citation type="journal article" date="2005" name="Nature">
        <title>The map-based sequence of the rice genome.</title>
        <authorList>
            <consortium name="International rice genome sequencing project (IRGSP)"/>
            <person name="Matsumoto T."/>
            <person name="Wu J."/>
            <person name="Kanamori H."/>
            <person name="Katayose Y."/>
            <person name="Fujisawa M."/>
            <person name="Namiki N."/>
            <person name="Mizuno H."/>
            <person name="Yamamoto K."/>
            <person name="Antonio B.A."/>
            <person name="Baba T."/>
            <person name="Sakata K."/>
            <person name="Nagamura Y."/>
            <person name="Aoki H."/>
            <person name="Arikawa K."/>
            <person name="Arita K."/>
            <person name="Bito T."/>
            <person name="Chiden Y."/>
            <person name="Fujitsuka N."/>
            <person name="Fukunaka R."/>
            <person name="Hamada M."/>
            <person name="Harada C."/>
            <person name="Hayashi A."/>
            <person name="Hijishita S."/>
            <person name="Honda M."/>
            <person name="Hosokawa S."/>
            <person name="Ichikawa Y."/>
            <person name="Idonuma A."/>
            <person name="Iijima M."/>
            <person name="Ikeda M."/>
            <person name="Ikeno M."/>
            <person name="Ito K."/>
            <person name="Ito S."/>
            <person name="Ito T."/>
            <person name="Ito Y."/>
            <person name="Ito Y."/>
            <person name="Iwabuchi A."/>
            <person name="Kamiya K."/>
            <person name="Karasawa W."/>
            <person name="Kurita K."/>
            <person name="Katagiri S."/>
            <person name="Kikuta A."/>
            <person name="Kobayashi H."/>
            <person name="Kobayashi N."/>
            <person name="Machita K."/>
            <person name="Maehara T."/>
            <person name="Masukawa M."/>
            <person name="Mizubayashi T."/>
            <person name="Mukai Y."/>
            <person name="Nagasaki H."/>
            <person name="Nagata Y."/>
            <person name="Naito S."/>
            <person name="Nakashima M."/>
            <person name="Nakama Y."/>
            <person name="Nakamichi Y."/>
            <person name="Nakamura M."/>
            <person name="Meguro A."/>
            <person name="Negishi M."/>
            <person name="Ohta I."/>
            <person name="Ohta T."/>
            <person name="Okamoto M."/>
            <person name="Ono N."/>
            <person name="Saji S."/>
            <person name="Sakaguchi M."/>
            <person name="Sakai K."/>
            <person name="Shibata M."/>
            <person name="Shimokawa T."/>
            <person name="Song J."/>
            <person name="Takazaki Y."/>
            <person name="Terasawa K."/>
            <person name="Tsugane M."/>
            <person name="Tsuji K."/>
            <person name="Ueda S."/>
            <person name="Waki K."/>
            <person name="Yamagata H."/>
            <person name="Yamamoto M."/>
            <person name="Yamamoto S."/>
            <person name="Yamane H."/>
            <person name="Yoshiki S."/>
            <person name="Yoshihara R."/>
            <person name="Yukawa K."/>
            <person name="Zhong H."/>
            <person name="Yano M."/>
            <person name="Yuan Q."/>
            <person name="Ouyang S."/>
            <person name="Liu J."/>
            <person name="Jones K.M."/>
            <person name="Gansberger K."/>
            <person name="Moffat K."/>
            <person name="Hill J."/>
            <person name="Bera J."/>
            <person name="Fadrosh D."/>
            <person name="Jin S."/>
            <person name="Johri S."/>
            <person name="Kim M."/>
            <person name="Overton L."/>
            <person name="Reardon M."/>
            <person name="Tsitrin T."/>
            <person name="Vuong H."/>
            <person name="Weaver B."/>
            <person name="Ciecko A."/>
            <person name="Tallon L."/>
            <person name="Jackson J."/>
            <person name="Pai G."/>
            <person name="Aken S.V."/>
            <person name="Utterback T."/>
            <person name="Reidmuller S."/>
            <person name="Feldblyum T."/>
            <person name="Hsiao J."/>
            <person name="Zismann V."/>
            <person name="Iobst S."/>
            <person name="de Vazeille A.R."/>
            <person name="Buell C.R."/>
            <person name="Ying K."/>
            <person name="Li Y."/>
            <person name="Lu T."/>
            <person name="Huang Y."/>
            <person name="Zhao Q."/>
            <person name="Feng Q."/>
            <person name="Zhang L."/>
            <person name="Zhu J."/>
            <person name="Weng Q."/>
            <person name="Mu J."/>
            <person name="Lu Y."/>
            <person name="Fan D."/>
            <person name="Liu Y."/>
            <person name="Guan J."/>
            <person name="Zhang Y."/>
            <person name="Yu S."/>
            <person name="Liu X."/>
            <person name="Zhang Y."/>
            <person name="Hong G."/>
            <person name="Han B."/>
            <person name="Choisne N."/>
            <person name="Demange N."/>
            <person name="Orjeda G."/>
            <person name="Samain S."/>
            <person name="Cattolico L."/>
            <person name="Pelletier E."/>
            <person name="Couloux A."/>
            <person name="Segurens B."/>
            <person name="Wincker P."/>
            <person name="D'Hont A."/>
            <person name="Scarpelli C."/>
            <person name="Weissenbach J."/>
            <person name="Salanoubat M."/>
            <person name="Quetier F."/>
            <person name="Yu Y."/>
            <person name="Kim H.R."/>
            <person name="Rambo T."/>
            <person name="Currie J."/>
            <person name="Collura K."/>
            <person name="Luo M."/>
            <person name="Yang T."/>
            <person name="Ammiraju J.S.S."/>
            <person name="Engler F."/>
            <person name="Soderlund C."/>
            <person name="Wing R.A."/>
            <person name="Palmer L.E."/>
            <person name="de la Bastide M."/>
            <person name="Spiegel L."/>
            <person name="Nascimento L."/>
            <person name="Zutavern T."/>
            <person name="O'Shaughnessy A."/>
            <person name="Dike S."/>
            <person name="Dedhia N."/>
            <person name="Preston R."/>
            <person name="Balija V."/>
            <person name="McCombie W.R."/>
            <person name="Chow T."/>
            <person name="Chen H."/>
            <person name="Chung M."/>
            <person name="Chen C."/>
            <person name="Shaw J."/>
            <person name="Wu H."/>
            <person name="Hsiao K."/>
            <person name="Chao Y."/>
            <person name="Chu M."/>
            <person name="Cheng C."/>
            <person name="Hour A."/>
            <person name="Lee P."/>
            <person name="Lin S."/>
            <person name="Lin Y."/>
            <person name="Liou J."/>
            <person name="Liu S."/>
            <person name="Hsing Y."/>
            <person name="Raghuvanshi S."/>
            <person name="Mohanty A."/>
            <person name="Bharti A.K."/>
            <person name="Gaur A."/>
            <person name="Gupta V."/>
            <person name="Kumar D."/>
            <person name="Ravi V."/>
            <person name="Vij S."/>
            <person name="Kapur A."/>
            <person name="Khurana P."/>
            <person name="Khurana P."/>
            <person name="Khurana J.P."/>
            <person name="Tyagi A.K."/>
            <person name="Gaikwad K."/>
            <person name="Singh A."/>
            <person name="Dalal V."/>
            <person name="Srivastava S."/>
            <person name="Dixit A."/>
            <person name="Pal A.K."/>
            <person name="Ghazi I.A."/>
            <person name="Yadav M."/>
            <person name="Pandit A."/>
            <person name="Bhargava A."/>
            <person name="Sureshbabu K."/>
            <person name="Batra K."/>
            <person name="Sharma T.R."/>
            <person name="Mohapatra T."/>
            <person name="Singh N.K."/>
            <person name="Messing J."/>
            <person name="Nelson A.B."/>
            <person name="Fuks G."/>
            <person name="Kavchok S."/>
            <person name="Keizer G."/>
            <person name="Linton E."/>
            <person name="Llaca V."/>
            <person name="Song R."/>
            <person name="Tanyolac B."/>
            <person name="Young S."/>
            <person name="Ho-Il K."/>
            <person name="Hahn J.H."/>
            <person name="Sangsakoo G."/>
            <person name="Vanavichit A."/>
            <person name="de Mattos Luiz.A.T."/>
            <person name="Zimmer P.D."/>
            <person name="Malone G."/>
            <person name="Dellagostin O."/>
            <person name="de Oliveira A.C."/>
            <person name="Bevan M."/>
            <person name="Bancroft I."/>
            <person name="Minx P."/>
            <person name="Cordum H."/>
            <person name="Wilson R."/>
            <person name="Cheng Z."/>
            <person name="Jin W."/>
            <person name="Jiang J."/>
            <person name="Leong S.A."/>
            <person name="Iwama H."/>
            <person name="Gojobori T."/>
            <person name="Itoh T."/>
            <person name="Niimura Y."/>
            <person name="Fujii Y."/>
            <person name="Habara T."/>
            <person name="Sakai H."/>
            <person name="Sato Y."/>
            <person name="Wilson G."/>
            <person name="Kumar K."/>
            <person name="McCouch S."/>
            <person name="Juretic N."/>
            <person name="Hoen D."/>
            <person name="Wright S."/>
            <person name="Bruskiewich R."/>
            <person name="Bureau T."/>
            <person name="Miyao A."/>
            <person name="Hirochika H."/>
            <person name="Nishikawa T."/>
            <person name="Kadowaki K."/>
            <person name="Sugiura M."/>
            <person name="Burr B."/>
            <person name="Sasaki T."/>
        </authorList>
    </citation>
    <scope>NUCLEOTIDE SEQUENCE [LARGE SCALE GENOMIC DNA]</scope>
    <source>
        <strain evidence="2">cv. Nipponbare</strain>
    </source>
</reference>
<name>Q6YT85_ORYSJ</name>
<reference evidence="2" key="2">
    <citation type="journal article" date="2008" name="Nucleic Acids Res.">
        <title>The rice annotation project database (RAP-DB): 2008 update.</title>
        <authorList>
            <consortium name="The rice annotation project (RAP)"/>
        </authorList>
    </citation>
    <scope>GENOME REANNOTATION</scope>
    <source>
        <strain evidence="2">cv. Nipponbare</strain>
    </source>
</reference>
<dbReference type="PANTHER" id="PTHR33018">
    <property type="entry name" value="OS10G0338966 PROTEIN-RELATED"/>
    <property type="match status" value="1"/>
</dbReference>
<dbReference type="SUPFAM" id="SSF54001">
    <property type="entry name" value="Cysteine proteinases"/>
    <property type="match status" value="1"/>
</dbReference>
<dbReference type="Proteomes" id="UP000000763">
    <property type="component" value="Chromosome 7"/>
</dbReference>